<evidence type="ECO:0000313" key="2">
    <source>
        <dbReference type="Proteomes" id="UP000176192"/>
    </source>
</evidence>
<organism evidence="1 2">
    <name type="scientific">Candidatus Nomurabacteria bacterium RIFCSPLOWO2_12_FULL_46_14</name>
    <dbReference type="NCBI Taxonomy" id="1801797"/>
    <lineage>
        <taxon>Bacteria</taxon>
        <taxon>Candidatus Nomuraibacteriota</taxon>
    </lineage>
</organism>
<dbReference type="STRING" id="1801797.A3G06_02660"/>
<reference evidence="1 2" key="1">
    <citation type="journal article" date="2016" name="Nat. Commun.">
        <title>Thousands of microbial genomes shed light on interconnected biogeochemical processes in an aquifer system.</title>
        <authorList>
            <person name="Anantharaman K."/>
            <person name="Brown C.T."/>
            <person name="Hug L.A."/>
            <person name="Sharon I."/>
            <person name="Castelle C.J."/>
            <person name="Probst A.J."/>
            <person name="Thomas B.C."/>
            <person name="Singh A."/>
            <person name="Wilkins M.J."/>
            <person name="Karaoz U."/>
            <person name="Brodie E.L."/>
            <person name="Williams K.H."/>
            <person name="Hubbard S.S."/>
            <person name="Banfield J.F."/>
        </authorList>
    </citation>
    <scope>NUCLEOTIDE SEQUENCE [LARGE SCALE GENOMIC DNA]</scope>
</reference>
<gene>
    <name evidence="1" type="ORF">A3G06_02660</name>
</gene>
<comment type="caution">
    <text evidence="1">The sequence shown here is derived from an EMBL/GenBank/DDBJ whole genome shotgun (WGS) entry which is preliminary data.</text>
</comment>
<accession>A0A1F6Y872</accession>
<proteinExistence type="predicted"/>
<dbReference type="Proteomes" id="UP000176192">
    <property type="component" value="Unassembled WGS sequence"/>
</dbReference>
<dbReference type="EMBL" id="MFVV01000040">
    <property type="protein sequence ID" value="OGJ02571.1"/>
    <property type="molecule type" value="Genomic_DNA"/>
</dbReference>
<dbReference type="AlphaFoldDB" id="A0A1F6Y872"/>
<sequence length="561" mass="66118">MPLITAFPKNMETKTCQNCKADFTIEPDDFGFYEKMHVPAPTFCSDCRHQRRLAIRNERVFYYRTCDSCDQKIISYYHPNKKQVVWCPSCWWSDKLDPFVCGRDFDFNRPFFEQFQEMYKEVPTLSLDIVNCKNSDYVSYCGDDNYCYFDIAGERNEYCYYCKFVKYSKDCLDCSFVYNSELNYECVNCHKIYGSSFLNKCQDCTNCNFTIDSRGCTDCFGCWNLRNKSYHIFNKPYTREEYNKIVSSFNKKSYAWLEDFKKEFKDKSKEAIVKFATLINSPNCTGDDLFNCKNVKESFDVSNAENSKWLFDVLDAKECYDINFSLYKPSFNVELISTLNLGNSGYCNASHYCNDIWYSDKCNNSSDLFGCIAVNKKKFCIFNKQYSKEQFFVLKNKILEHMEKTGEWGQFFPIGTSNFGYNETVAQEYFPLSKEECNKQSITWWDESASTYGKETLKEGEIPNNIDDVGDEIISEIFICSCKRNFKIVSYELNLYRKLGLPIPRKCPTCRHEERNKTAGVRSLWYRKCMNIGCKNEFETSYSPERSEILYCEKCYQQAIY</sequence>
<evidence type="ECO:0000313" key="1">
    <source>
        <dbReference type="EMBL" id="OGJ02571.1"/>
    </source>
</evidence>
<protein>
    <submittedName>
        <fullName evidence="1">Uncharacterized protein</fullName>
    </submittedName>
</protein>
<name>A0A1F6Y872_9BACT</name>